<dbReference type="EMBL" id="BOON01000005">
    <property type="protein sequence ID" value="GII20923.1"/>
    <property type="molecule type" value="Genomic_DNA"/>
</dbReference>
<dbReference type="Pfam" id="PF03640">
    <property type="entry name" value="Lipoprotein_15"/>
    <property type="match status" value="2"/>
</dbReference>
<evidence type="ECO:0008006" key="4">
    <source>
        <dbReference type="Google" id="ProtNLM"/>
    </source>
</evidence>
<dbReference type="PANTHER" id="PTHR39335:SF1">
    <property type="entry name" value="BLL4220 PROTEIN"/>
    <property type="match status" value="1"/>
</dbReference>
<dbReference type="PROSITE" id="PS51257">
    <property type="entry name" value="PROKAR_LIPOPROTEIN"/>
    <property type="match status" value="1"/>
</dbReference>
<feature type="chain" id="PRO_5035284328" description="Lipoprotein with Yx(FWY)xxD motif" evidence="1">
    <location>
        <begin position="25"/>
        <end position="173"/>
    </location>
</feature>
<proteinExistence type="predicted"/>
<protein>
    <recommendedName>
        <fullName evidence="4">Lipoprotein with Yx(FWY)xxD motif</fullName>
    </recommendedName>
</protein>
<keyword evidence="3" id="KW-1185">Reference proteome</keyword>
<accession>A0A8J3T638</accession>
<organism evidence="2 3">
    <name type="scientific">Planosporangium mesophilum</name>
    <dbReference type="NCBI Taxonomy" id="689768"/>
    <lineage>
        <taxon>Bacteria</taxon>
        <taxon>Bacillati</taxon>
        <taxon>Actinomycetota</taxon>
        <taxon>Actinomycetes</taxon>
        <taxon>Micromonosporales</taxon>
        <taxon>Micromonosporaceae</taxon>
        <taxon>Planosporangium</taxon>
    </lineage>
</organism>
<dbReference type="RefSeq" id="WP_168112843.1">
    <property type="nucleotide sequence ID" value="NZ_BOON01000005.1"/>
</dbReference>
<dbReference type="GO" id="GO:0043448">
    <property type="term" value="P:alkane catabolic process"/>
    <property type="evidence" value="ECO:0007669"/>
    <property type="project" value="TreeGrafter"/>
</dbReference>
<evidence type="ECO:0000313" key="3">
    <source>
        <dbReference type="Proteomes" id="UP000599074"/>
    </source>
</evidence>
<evidence type="ECO:0000313" key="2">
    <source>
        <dbReference type="EMBL" id="GII20923.1"/>
    </source>
</evidence>
<reference evidence="2" key="1">
    <citation type="submission" date="2021-01" db="EMBL/GenBank/DDBJ databases">
        <title>Whole genome shotgun sequence of Planosporangium mesophilum NBRC 109066.</title>
        <authorList>
            <person name="Komaki H."/>
            <person name="Tamura T."/>
        </authorList>
    </citation>
    <scope>NUCLEOTIDE SEQUENCE</scope>
    <source>
        <strain evidence="2">NBRC 109066</strain>
    </source>
</reference>
<dbReference type="PANTHER" id="PTHR39335">
    <property type="entry name" value="BLL4220 PROTEIN"/>
    <property type="match status" value="1"/>
</dbReference>
<name>A0A8J3T638_9ACTN</name>
<keyword evidence="1" id="KW-0732">Signal</keyword>
<dbReference type="Proteomes" id="UP000599074">
    <property type="component" value="Unassembled WGS sequence"/>
</dbReference>
<comment type="caution">
    <text evidence="2">The sequence shown here is derived from an EMBL/GenBank/DDBJ whole genome shotgun (WGS) entry which is preliminary data.</text>
</comment>
<feature type="signal peptide" evidence="1">
    <location>
        <begin position="1"/>
        <end position="24"/>
    </location>
</feature>
<gene>
    <name evidence="2" type="ORF">Pme01_05200</name>
</gene>
<dbReference type="AlphaFoldDB" id="A0A8J3T638"/>
<sequence length="173" mass="17660">MTRARVAALLATSALALTLTSACGAFSSDKGRVSASGTDNAPSLIAKKVGNLGSVVTDGKGMTLYRFEKDTAQPPASTCDGTCAETWPPVTTTADHVRISGVDRNLIGTIARKDGSIQITLGGWPLYRYAKDTAPGEAGGQGVGNTWFASTPAGKKATATDAAPADNNSGYGY</sequence>
<evidence type="ECO:0000256" key="1">
    <source>
        <dbReference type="SAM" id="SignalP"/>
    </source>
</evidence>
<dbReference type="InterPro" id="IPR005297">
    <property type="entry name" value="Lipoprotein_repeat"/>
</dbReference>